<evidence type="ECO:0000313" key="2">
    <source>
        <dbReference type="EMBL" id="MBD1386870.1"/>
    </source>
</evidence>
<reference evidence="2 3" key="1">
    <citation type="submission" date="2020-09" db="EMBL/GenBank/DDBJ databases">
        <title>Novel species of Mucilaginibacter isolated from a glacier on the Tibetan Plateau.</title>
        <authorList>
            <person name="Liu Q."/>
            <person name="Xin Y.-H."/>
        </authorList>
    </citation>
    <scope>NUCLEOTIDE SEQUENCE [LARGE SCALE GENOMIC DNA]</scope>
    <source>
        <strain evidence="2 3">CGMCC 1.13878</strain>
    </source>
</reference>
<name>A0ABR7X9R1_9SPHI</name>
<protein>
    <submittedName>
        <fullName evidence="2">Uncharacterized protein</fullName>
    </submittedName>
</protein>
<dbReference type="PROSITE" id="PS51257">
    <property type="entry name" value="PROKAR_LIPOPROTEIN"/>
    <property type="match status" value="1"/>
</dbReference>
<sequence>MKKIGYIVLSVIVIGVSACQKENTAPTKKTNTNSLESTKSGFKAIRDTVPPDPHQNLIKRDTVPPDPLTR</sequence>
<feature type="compositionally biased region" description="Basic and acidic residues" evidence="1">
    <location>
        <begin position="58"/>
        <end position="70"/>
    </location>
</feature>
<comment type="caution">
    <text evidence="2">The sequence shown here is derived from an EMBL/GenBank/DDBJ whole genome shotgun (WGS) entry which is preliminary data.</text>
</comment>
<dbReference type="Proteomes" id="UP000618754">
    <property type="component" value="Unassembled WGS sequence"/>
</dbReference>
<dbReference type="EMBL" id="JACWMW010000003">
    <property type="protein sequence ID" value="MBD1386870.1"/>
    <property type="molecule type" value="Genomic_DNA"/>
</dbReference>
<dbReference type="RefSeq" id="WP_191176690.1">
    <property type="nucleotide sequence ID" value="NZ_JACWMW010000003.1"/>
</dbReference>
<evidence type="ECO:0000256" key="1">
    <source>
        <dbReference type="SAM" id="MobiDB-lite"/>
    </source>
</evidence>
<organism evidence="2 3">
    <name type="scientific">Mucilaginibacter rigui</name>
    <dbReference type="NCBI Taxonomy" id="534635"/>
    <lineage>
        <taxon>Bacteria</taxon>
        <taxon>Pseudomonadati</taxon>
        <taxon>Bacteroidota</taxon>
        <taxon>Sphingobacteriia</taxon>
        <taxon>Sphingobacteriales</taxon>
        <taxon>Sphingobacteriaceae</taxon>
        <taxon>Mucilaginibacter</taxon>
    </lineage>
</organism>
<gene>
    <name evidence="2" type="ORF">IDJ75_16415</name>
</gene>
<keyword evidence="3" id="KW-1185">Reference proteome</keyword>
<feature type="compositionally biased region" description="Polar residues" evidence="1">
    <location>
        <begin position="21"/>
        <end position="40"/>
    </location>
</feature>
<evidence type="ECO:0000313" key="3">
    <source>
        <dbReference type="Proteomes" id="UP000618754"/>
    </source>
</evidence>
<accession>A0ABR7X9R1</accession>
<feature type="region of interest" description="Disordered" evidence="1">
    <location>
        <begin position="21"/>
        <end position="70"/>
    </location>
</feature>
<proteinExistence type="predicted"/>